<accession>A0ABU1F4R6</accession>
<dbReference type="EMBL" id="JAVKPH010000003">
    <property type="protein sequence ID" value="MDR5651870.1"/>
    <property type="molecule type" value="Genomic_DNA"/>
</dbReference>
<proteinExistence type="predicted"/>
<protein>
    <submittedName>
        <fullName evidence="2">Holin family protein</fullName>
    </submittedName>
</protein>
<dbReference type="Pfam" id="PF11351">
    <property type="entry name" value="GTA_holin_3TM"/>
    <property type="match status" value="1"/>
</dbReference>
<comment type="caution">
    <text evidence="2">The sequence shown here is derived from an EMBL/GenBank/DDBJ whole genome shotgun (WGS) entry which is preliminary data.</text>
</comment>
<keyword evidence="3" id="KW-1185">Reference proteome</keyword>
<reference evidence="2 3" key="1">
    <citation type="submission" date="2023-09" db="EMBL/GenBank/DDBJ databases">
        <title>Xinfangfangia sedmenti sp. nov., isolated the sedment.</title>
        <authorList>
            <person name="Xu L."/>
        </authorList>
    </citation>
    <scope>NUCLEOTIDE SEQUENCE [LARGE SCALE GENOMIC DNA]</scope>
    <source>
        <strain evidence="2 3">LG-4</strain>
    </source>
</reference>
<feature type="compositionally biased region" description="Polar residues" evidence="1">
    <location>
        <begin position="163"/>
        <end position="175"/>
    </location>
</feature>
<feature type="region of interest" description="Disordered" evidence="1">
    <location>
        <begin position="139"/>
        <end position="175"/>
    </location>
</feature>
<organism evidence="2 3">
    <name type="scientific">Ruixingdingia sedimenti</name>
    <dbReference type="NCBI Taxonomy" id="3073604"/>
    <lineage>
        <taxon>Bacteria</taxon>
        <taxon>Pseudomonadati</taxon>
        <taxon>Pseudomonadota</taxon>
        <taxon>Alphaproteobacteria</taxon>
        <taxon>Rhodobacterales</taxon>
        <taxon>Paracoccaceae</taxon>
        <taxon>Ruixingdingia</taxon>
    </lineage>
</organism>
<dbReference type="Proteomes" id="UP001247754">
    <property type="component" value="Unassembled WGS sequence"/>
</dbReference>
<evidence type="ECO:0000256" key="1">
    <source>
        <dbReference type="SAM" id="MobiDB-lite"/>
    </source>
</evidence>
<evidence type="ECO:0000313" key="3">
    <source>
        <dbReference type="Proteomes" id="UP001247754"/>
    </source>
</evidence>
<gene>
    <name evidence="2" type="ORF">RGD00_04605</name>
</gene>
<name>A0ABU1F4R6_9RHOB</name>
<evidence type="ECO:0000313" key="2">
    <source>
        <dbReference type="EMBL" id="MDR5651870.1"/>
    </source>
</evidence>
<dbReference type="InterPro" id="IPR021497">
    <property type="entry name" value="GTA_holin_3TM"/>
</dbReference>
<sequence>MGVIGGMIGAAPAVAAIGAAVRDVAGAFSPHATRAMELSAGAQQAALAQHAAEFGLARGGWFDGVVNGLNRLPRPLLALSTIGLFAYAMADPPGFARRMVALAQVPEPLWWLLGGIVSFYFGAREAFYFRRRQTVAAAAAPPPFEPEPEDDEDRPVKVKGTNPALNAWQQSGGMP</sequence>
<dbReference type="RefSeq" id="WP_310456116.1">
    <property type="nucleotide sequence ID" value="NZ_JAVKPH010000003.1"/>
</dbReference>